<protein>
    <submittedName>
        <fullName evidence="1">Uncharacterized protein</fullName>
    </submittedName>
</protein>
<dbReference type="EMBL" id="JAPZBS010000010">
    <property type="protein sequence ID" value="KAJ5355107.1"/>
    <property type="molecule type" value="Genomic_DNA"/>
</dbReference>
<dbReference type="Proteomes" id="UP001147782">
    <property type="component" value="Unassembled WGS sequence"/>
</dbReference>
<dbReference type="AlphaFoldDB" id="A0A9W9URX3"/>
<name>A0A9W9URX3_9EURO</name>
<accession>A0A9W9URX3</accession>
<evidence type="ECO:0000313" key="1">
    <source>
        <dbReference type="EMBL" id="KAJ5355107.1"/>
    </source>
</evidence>
<proteinExistence type="predicted"/>
<dbReference type="GeneID" id="81444411"/>
<organism evidence="1 2">
    <name type="scientific">Penicillium cataractarum</name>
    <dbReference type="NCBI Taxonomy" id="2100454"/>
    <lineage>
        <taxon>Eukaryota</taxon>
        <taxon>Fungi</taxon>
        <taxon>Dikarya</taxon>
        <taxon>Ascomycota</taxon>
        <taxon>Pezizomycotina</taxon>
        <taxon>Eurotiomycetes</taxon>
        <taxon>Eurotiomycetidae</taxon>
        <taxon>Eurotiales</taxon>
        <taxon>Aspergillaceae</taxon>
        <taxon>Penicillium</taxon>
    </lineage>
</organism>
<sequence length="289" mass="31240">MAQGSCSAMRDGITMARLVLVRRVDESILDDDEAERLAHARSLVEGSIIMWKLLSKTDPAKAAASDAFMHSGKAKAPKMPTIMSGFLQQTANGEVSLLAGTSSPQGRLCIGEREGLLDDYLGFGFPLVSNVPIEVLLASTHRDLLKSLDVRIILRGSGDQKTEDIDKPYQTYLEEHGLVAYLSRPDFCMFGTAATMDDITFPIDALATELSPTKSHRVTAKTASSTLPGSSFVRRKLPTGGFTLQYDESQPSNPMATIISVLGSAGLEMSTAKDQIVEQYRVTKLNPPG</sequence>
<gene>
    <name evidence="1" type="ORF">N7496_012319</name>
</gene>
<keyword evidence="2" id="KW-1185">Reference proteome</keyword>
<comment type="caution">
    <text evidence="1">The sequence shown here is derived from an EMBL/GenBank/DDBJ whole genome shotgun (WGS) entry which is preliminary data.</text>
</comment>
<dbReference type="RefSeq" id="XP_056549130.1">
    <property type="nucleotide sequence ID" value="XM_056705232.1"/>
</dbReference>
<evidence type="ECO:0000313" key="2">
    <source>
        <dbReference type="Proteomes" id="UP001147782"/>
    </source>
</evidence>
<reference evidence="1" key="1">
    <citation type="submission" date="2022-11" db="EMBL/GenBank/DDBJ databases">
        <authorList>
            <person name="Petersen C."/>
        </authorList>
    </citation>
    <scope>NUCLEOTIDE SEQUENCE</scope>
    <source>
        <strain evidence="1">IBT 29864</strain>
    </source>
</reference>
<reference evidence="1" key="2">
    <citation type="journal article" date="2023" name="IMA Fungus">
        <title>Comparative genomic study of the Penicillium genus elucidates a diverse pangenome and 15 lateral gene transfer events.</title>
        <authorList>
            <person name="Petersen C."/>
            <person name="Sorensen T."/>
            <person name="Nielsen M.R."/>
            <person name="Sondergaard T.E."/>
            <person name="Sorensen J.L."/>
            <person name="Fitzpatrick D.A."/>
            <person name="Frisvad J.C."/>
            <person name="Nielsen K.L."/>
        </authorList>
    </citation>
    <scope>NUCLEOTIDE SEQUENCE</scope>
    <source>
        <strain evidence="1">IBT 29864</strain>
    </source>
</reference>